<dbReference type="InterPro" id="IPR036259">
    <property type="entry name" value="MFS_trans_sf"/>
</dbReference>
<dbReference type="InterPro" id="IPR050327">
    <property type="entry name" value="Proton-linked_MCT"/>
</dbReference>
<comment type="caution">
    <text evidence="2">The sequence shown here is derived from an EMBL/GenBank/DDBJ whole genome shotgun (WGS) entry which is preliminary data.</text>
</comment>
<dbReference type="Pfam" id="PF07690">
    <property type="entry name" value="MFS_1"/>
    <property type="match status" value="1"/>
</dbReference>
<feature type="transmembrane region" description="Helical" evidence="1">
    <location>
        <begin position="114"/>
        <end position="134"/>
    </location>
</feature>
<feature type="non-terminal residue" evidence="2">
    <location>
        <position position="242"/>
    </location>
</feature>
<keyword evidence="1" id="KW-0812">Transmembrane</keyword>
<feature type="transmembrane region" description="Helical" evidence="1">
    <location>
        <begin position="179"/>
        <end position="197"/>
    </location>
</feature>
<dbReference type="GO" id="GO:0008028">
    <property type="term" value="F:monocarboxylic acid transmembrane transporter activity"/>
    <property type="evidence" value="ECO:0007669"/>
    <property type="project" value="TreeGrafter"/>
</dbReference>
<evidence type="ECO:0008006" key="4">
    <source>
        <dbReference type="Google" id="ProtNLM"/>
    </source>
</evidence>
<organism evidence="2 3">
    <name type="scientific">Meganyctiphanes norvegica</name>
    <name type="common">Northern krill</name>
    <name type="synonym">Thysanopoda norvegica</name>
    <dbReference type="NCBI Taxonomy" id="48144"/>
    <lineage>
        <taxon>Eukaryota</taxon>
        <taxon>Metazoa</taxon>
        <taxon>Ecdysozoa</taxon>
        <taxon>Arthropoda</taxon>
        <taxon>Crustacea</taxon>
        <taxon>Multicrustacea</taxon>
        <taxon>Malacostraca</taxon>
        <taxon>Eumalacostraca</taxon>
        <taxon>Eucarida</taxon>
        <taxon>Euphausiacea</taxon>
        <taxon>Euphausiidae</taxon>
        <taxon>Meganyctiphanes</taxon>
    </lineage>
</organism>
<dbReference type="SUPFAM" id="SSF103473">
    <property type="entry name" value="MFS general substrate transporter"/>
    <property type="match status" value="1"/>
</dbReference>
<feature type="transmembrane region" description="Helical" evidence="1">
    <location>
        <begin position="203"/>
        <end position="224"/>
    </location>
</feature>
<feature type="transmembrane region" description="Helical" evidence="1">
    <location>
        <begin position="83"/>
        <end position="102"/>
    </location>
</feature>
<evidence type="ECO:0000256" key="1">
    <source>
        <dbReference type="SAM" id="Phobius"/>
    </source>
</evidence>
<dbReference type="InterPro" id="IPR011701">
    <property type="entry name" value="MFS"/>
</dbReference>
<dbReference type="Proteomes" id="UP001497623">
    <property type="component" value="Unassembled WGS sequence"/>
</dbReference>
<dbReference type="PANTHER" id="PTHR11360:SF306">
    <property type="entry name" value="RE01051P"/>
    <property type="match status" value="1"/>
</dbReference>
<dbReference type="EMBL" id="CAXKWB010056612">
    <property type="protein sequence ID" value="CAL4178522.1"/>
    <property type="molecule type" value="Genomic_DNA"/>
</dbReference>
<keyword evidence="3" id="KW-1185">Reference proteome</keyword>
<reference evidence="2 3" key="1">
    <citation type="submission" date="2024-05" db="EMBL/GenBank/DDBJ databases">
        <authorList>
            <person name="Wallberg A."/>
        </authorList>
    </citation>
    <scope>NUCLEOTIDE SEQUENCE [LARGE SCALE GENOMIC DNA]</scope>
</reference>
<sequence>ENLSEIKNQDSLSTEKEIENDSKFNCGTTFWNIIRISIKNLLVMRSMRAIIIIIGSIAIINGYPQFLMTIPFALQASGHSLETAAWVVSVSAVSSFIARMAVSIMSDMPWFNMRIVYMSGALLTAVTTIIFALLSDLTWQMVTISFWGFGVGTNMSLYNLVVLEFMGKEHVPAMVGTTCLLNAVFANIIGPIAGFIRDVSGSYAVNMCFLGAVVGTSFIAWLFMPLAQAFDKSREEKNMNNS</sequence>
<dbReference type="Gene3D" id="1.20.1250.20">
    <property type="entry name" value="MFS general substrate transporter like domains"/>
    <property type="match status" value="1"/>
</dbReference>
<feature type="non-terminal residue" evidence="2">
    <location>
        <position position="1"/>
    </location>
</feature>
<dbReference type="AlphaFoldDB" id="A0AAV2SFG0"/>
<proteinExistence type="predicted"/>
<evidence type="ECO:0000313" key="3">
    <source>
        <dbReference type="Proteomes" id="UP001497623"/>
    </source>
</evidence>
<feature type="transmembrane region" description="Helical" evidence="1">
    <location>
        <begin position="146"/>
        <end position="167"/>
    </location>
</feature>
<accession>A0AAV2SFG0</accession>
<gene>
    <name evidence="2" type="ORF">MNOR_LOCUS35035</name>
</gene>
<protein>
    <recommendedName>
        <fullName evidence="4">Major facilitator superfamily (MFS) profile domain-containing protein</fullName>
    </recommendedName>
</protein>
<keyword evidence="1" id="KW-1133">Transmembrane helix</keyword>
<feature type="transmembrane region" description="Helical" evidence="1">
    <location>
        <begin position="42"/>
        <end position="63"/>
    </location>
</feature>
<evidence type="ECO:0000313" key="2">
    <source>
        <dbReference type="EMBL" id="CAL4178522.1"/>
    </source>
</evidence>
<name>A0AAV2SFG0_MEGNR</name>
<keyword evidence="1" id="KW-0472">Membrane</keyword>
<dbReference type="PANTHER" id="PTHR11360">
    <property type="entry name" value="MONOCARBOXYLATE TRANSPORTER"/>
    <property type="match status" value="1"/>
</dbReference>